<comment type="catalytic activity">
    <reaction evidence="1 6 7">
        <text>adenosine 5'-phosphosulfate + ATP = 3'-phosphoadenylyl sulfate + ADP + H(+)</text>
        <dbReference type="Rhea" id="RHEA:24152"/>
        <dbReference type="ChEBI" id="CHEBI:15378"/>
        <dbReference type="ChEBI" id="CHEBI:30616"/>
        <dbReference type="ChEBI" id="CHEBI:58243"/>
        <dbReference type="ChEBI" id="CHEBI:58339"/>
        <dbReference type="ChEBI" id="CHEBI:456216"/>
        <dbReference type="EC" id="2.7.1.25"/>
    </reaction>
</comment>
<keyword evidence="3 6" id="KW-0547">Nucleotide-binding</keyword>
<dbReference type="InterPro" id="IPR059117">
    <property type="entry name" value="APS_kinase_dom"/>
</dbReference>
<evidence type="ECO:0000256" key="4">
    <source>
        <dbReference type="ARBA" id="ARBA00022777"/>
    </source>
</evidence>
<protein>
    <recommendedName>
        <fullName evidence="6 7">Adenylyl-sulfate kinase</fullName>
        <ecNumber evidence="6 7">2.7.1.25</ecNumber>
    </recommendedName>
    <alternativeName>
        <fullName evidence="6">APS kinase</fullName>
    </alternativeName>
    <alternativeName>
        <fullName evidence="6">ATP adenosine-5'-phosphosulfate 3'-phosphotransferase</fullName>
    </alternativeName>
    <alternativeName>
        <fullName evidence="6">Adenosine-5'-phosphosulfate kinase</fullName>
    </alternativeName>
</protein>
<keyword evidence="4 6" id="KW-0418">Kinase</keyword>
<dbReference type="GO" id="GO:0005737">
    <property type="term" value="C:cytoplasm"/>
    <property type="evidence" value="ECO:0007669"/>
    <property type="project" value="TreeGrafter"/>
</dbReference>
<dbReference type="Proteomes" id="UP000035553">
    <property type="component" value="Unassembled WGS sequence"/>
</dbReference>
<name>A0A0U1QNP9_9BACL</name>
<keyword evidence="5 6" id="KW-0067">ATP-binding</keyword>
<dbReference type="InterPro" id="IPR027417">
    <property type="entry name" value="P-loop_NTPase"/>
</dbReference>
<dbReference type="RefSeq" id="WP_047035086.1">
    <property type="nucleotide sequence ID" value="NZ_AFVQ02000100.1"/>
</dbReference>
<dbReference type="UniPathway" id="UPA00140">
    <property type="reaction ID" value="UER00205"/>
</dbReference>
<feature type="binding site" evidence="6">
    <location>
        <begin position="34"/>
        <end position="41"/>
    </location>
    <ligand>
        <name>ATP</name>
        <dbReference type="ChEBI" id="CHEBI:30616"/>
    </ligand>
</feature>
<keyword evidence="6" id="KW-0597">Phosphoprotein</keyword>
<dbReference type="STRING" id="1069536.SINU_08185"/>
<reference evidence="9 10" key="1">
    <citation type="journal article" date="2011" name="J. Bacteriol.">
        <title>Draft genome sequence of Sporolactobacillus inulinus strain CASD, an efficient D-lactic acid-producing bacterium with high-concentration lactate tolerance capability.</title>
        <authorList>
            <person name="Yu B."/>
            <person name="Su F."/>
            <person name="Wang L."/>
            <person name="Xu K."/>
            <person name="Zhao B."/>
            <person name="Xu P."/>
        </authorList>
    </citation>
    <scope>NUCLEOTIDE SEQUENCE [LARGE SCALE GENOMIC DNA]</scope>
    <source>
        <strain evidence="9 10">CASD</strain>
    </source>
</reference>
<dbReference type="NCBIfam" id="NF003013">
    <property type="entry name" value="PRK03846.1"/>
    <property type="match status" value="1"/>
</dbReference>
<dbReference type="GO" id="GO:0005524">
    <property type="term" value="F:ATP binding"/>
    <property type="evidence" value="ECO:0007669"/>
    <property type="project" value="UniProtKB-UniRule"/>
</dbReference>
<dbReference type="FunFam" id="3.40.50.300:FF:000212">
    <property type="entry name" value="Adenylyl-sulfate kinase"/>
    <property type="match status" value="1"/>
</dbReference>
<dbReference type="GO" id="GO:0019379">
    <property type="term" value="P:sulfate assimilation, phosphoadenylyl sulfate reduction by phosphoadenylyl-sulfate reductase (thioredoxin)"/>
    <property type="evidence" value="ECO:0007669"/>
    <property type="project" value="TreeGrafter"/>
</dbReference>
<dbReference type="PANTHER" id="PTHR42700:SF1">
    <property type="entry name" value="SULFATE ADENYLYLTRANSFERASE"/>
    <property type="match status" value="1"/>
</dbReference>
<evidence type="ECO:0000256" key="1">
    <source>
        <dbReference type="ARBA" id="ARBA00001823"/>
    </source>
</evidence>
<evidence type="ECO:0000256" key="2">
    <source>
        <dbReference type="ARBA" id="ARBA00022679"/>
    </source>
</evidence>
<dbReference type="Pfam" id="PF01583">
    <property type="entry name" value="APS_kinase"/>
    <property type="match status" value="1"/>
</dbReference>
<dbReference type="EMBL" id="AFVQ02000100">
    <property type="protein sequence ID" value="KLI02430.1"/>
    <property type="molecule type" value="Genomic_DNA"/>
</dbReference>
<feature type="domain" description="APS kinase" evidence="8">
    <location>
        <begin position="27"/>
        <end position="176"/>
    </location>
</feature>
<evidence type="ECO:0000259" key="8">
    <source>
        <dbReference type="Pfam" id="PF01583"/>
    </source>
</evidence>
<dbReference type="GO" id="GO:0070814">
    <property type="term" value="P:hydrogen sulfide biosynthetic process"/>
    <property type="evidence" value="ECO:0007669"/>
    <property type="project" value="UniProtKB-UniRule"/>
</dbReference>
<proteinExistence type="inferred from homology"/>
<dbReference type="EC" id="2.7.1.25" evidence="6 7"/>
<accession>A0A0U1QNP9</accession>
<comment type="similarity">
    <text evidence="6 7">Belongs to the APS kinase family.</text>
</comment>
<dbReference type="OrthoDB" id="9804504at2"/>
<evidence type="ECO:0000313" key="10">
    <source>
        <dbReference type="Proteomes" id="UP000035553"/>
    </source>
</evidence>
<dbReference type="GO" id="GO:0004020">
    <property type="term" value="F:adenylylsulfate kinase activity"/>
    <property type="evidence" value="ECO:0007669"/>
    <property type="project" value="UniProtKB-UniRule"/>
</dbReference>
<evidence type="ECO:0000256" key="6">
    <source>
        <dbReference type="HAMAP-Rule" id="MF_00065"/>
    </source>
</evidence>
<organism evidence="9 10">
    <name type="scientific">Sporolactobacillus inulinus CASD</name>
    <dbReference type="NCBI Taxonomy" id="1069536"/>
    <lineage>
        <taxon>Bacteria</taxon>
        <taxon>Bacillati</taxon>
        <taxon>Bacillota</taxon>
        <taxon>Bacilli</taxon>
        <taxon>Bacillales</taxon>
        <taxon>Sporolactobacillaceae</taxon>
        <taxon>Sporolactobacillus</taxon>
    </lineage>
</organism>
<dbReference type="Gene3D" id="3.40.50.300">
    <property type="entry name" value="P-loop containing nucleotide triphosphate hydrolases"/>
    <property type="match status" value="1"/>
</dbReference>
<comment type="pathway">
    <text evidence="6 7">Sulfur metabolism; hydrogen sulfide biosynthesis; sulfite from sulfate: step 2/3.</text>
</comment>
<dbReference type="PANTHER" id="PTHR42700">
    <property type="entry name" value="SULFATE ADENYLYLTRANSFERASE"/>
    <property type="match status" value="1"/>
</dbReference>
<gene>
    <name evidence="6" type="primary">cysC</name>
    <name evidence="9" type="ORF">SINU_08185</name>
</gene>
<evidence type="ECO:0000256" key="7">
    <source>
        <dbReference type="RuleBase" id="RU004347"/>
    </source>
</evidence>
<evidence type="ECO:0000313" key="9">
    <source>
        <dbReference type="EMBL" id="KLI02430.1"/>
    </source>
</evidence>
<dbReference type="InterPro" id="IPR050512">
    <property type="entry name" value="Sulf_AdTrans/APS_kinase"/>
</dbReference>
<dbReference type="GO" id="GO:0010134">
    <property type="term" value="P:sulfate assimilation via adenylyl sulfate reduction"/>
    <property type="evidence" value="ECO:0007669"/>
    <property type="project" value="TreeGrafter"/>
</dbReference>
<dbReference type="InterPro" id="IPR002891">
    <property type="entry name" value="APS"/>
</dbReference>
<dbReference type="GO" id="GO:0004781">
    <property type="term" value="F:sulfate adenylyltransferase (ATP) activity"/>
    <property type="evidence" value="ECO:0007669"/>
    <property type="project" value="TreeGrafter"/>
</dbReference>
<evidence type="ECO:0000256" key="3">
    <source>
        <dbReference type="ARBA" id="ARBA00022741"/>
    </source>
</evidence>
<dbReference type="AlphaFoldDB" id="A0A0U1QNP9"/>
<feature type="active site" description="Phosphoserine intermediate" evidence="6">
    <location>
        <position position="108"/>
    </location>
</feature>
<keyword evidence="2 6" id="KW-0808">Transferase</keyword>
<keyword evidence="10" id="KW-1185">Reference proteome</keyword>
<comment type="caution">
    <text evidence="9">The sequence shown here is derived from an EMBL/GenBank/DDBJ whole genome shotgun (WGS) entry which is preliminary data.</text>
</comment>
<dbReference type="HAMAP" id="MF_00065">
    <property type="entry name" value="Adenylyl_sulf_kinase"/>
    <property type="match status" value="1"/>
</dbReference>
<dbReference type="CDD" id="cd02027">
    <property type="entry name" value="APSK"/>
    <property type="match status" value="1"/>
</dbReference>
<dbReference type="SUPFAM" id="SSF52540">
    <property type="entry name" value="P-loop containing nucleoside triphosphate hydrolases"/>
    <property type="match status" value="1"/>
</dbReference>
<dbReference type="NCBIfam" id="TIGR00455">
    <property type="entry name" value="apsK"/>
    <property type="match status" value="1"/>
</dbReference>
<evidence type="ECO:0000256" key="5">
    <source>
        <dbReference type="ARBA" id="ARBA00022840"/>
    </source>
</evidence>
<comment type="function">
    <text evidence="6 7">Catalyzes the synthesis of activated sulfate.</text>
</comment>
<sequence length="202" mass="22506">MADAEHIIWHQTTVTKTDRERRSEHGGAVVWFTGLSGSGKSTLANRVEHELFKRGIHTYLLDGDNIRTGLNSDLGFSAADRKENIRRISEVAGLFVDSNAIVLTAFISPFQADREAARQRVADDEFFEIYVKCPLEVCEKRDPKGLYKKALAGQITAFTGITSPYEEPPAPDLIIDTSEQSLEEGTQNVIDLLEKNRVIGNK</sequence>